<proteinExistence type="inferred from homology"/>
<evidence type="ECO:0000256" key="1">
    <source>
        <dbReference type="ARBA" id="ARBA00004141"/>
    </source>
</evidence>
<dbReference type="InterPro" id="IPR025966">
    <property type="entry name" value="OppC_N"/>
</dbReference>
<feature type="transmembrane region" description="Helical" evidence="5">
    <location>
        <begin position="168"/>
        <end position="193"/>
    </location>
</feature>
<keyword evidence="5" id="KW-0813">Transport</keyword>
<comment type="caution">
    <text evidence="7">The sequence shown here is derived from an EMBL/GenBank/DDBJ whole genome shotgun (WGS) entry which is preliminary data.</text>
</comment>
<dbReference type="InterPro" id="IPR000515">
    <property type="entry name" value="MetI-like"/>
</dbReference>
<feature type="transmembrane region" description="Helical" evidence="5">
    <location>
        <begin position="339"/>
        <end position="360"/>
    </location>
</feature>
<comment type="subcellular location">
    <subcellularLocation>
        <location evidence="5">Cell membrane</location>
        <topology evidence="5">Multi-pass membrane protein</topology>
    </subcellularLocation>
    <subcellularLocation>
        <location evidence="1">Membrane</location>
        <topology evidence="1">Multi-pass membrane protein</topology>
    </subcellularLocation>
</comment>
<keyword evidence="3 5" id="KW-1133">Transmembrane helix</keyword>
<dbReference type="PROSITE" id="PS50928">
    <property type="entry name" value="ABC_TM1"/>
    <property type="match status" value="1"/>
</dbReference>
<organism evidence="7 8">
    <name type="scientific">Eiseniibacteriota bacterium</name>
    <dbReference type="NCBI Taxonomy" id="2212470"/>
    <lineage>
        <taxon>Bacteria</taxon>
        <taxon>Candidatus Eiseniibacteriota</taxon>
    </lineage>
</organism>
<evidence type="ECO:0000313" key="8">
    <source>
        <dbReference type="Proteomes" id="UP000547674"/>
    </source>
</evidence>
<evidence type="ECO:0000256" key="5">
    <source>
        <dbReference type="RuleBase" id="RU363032"/>
    </source>
</evidence>
<evidence type="ECO:0000256" key="4">
    <source>
        <dbReference type="ARBA" id="ARBA00023136"/>
    </source>
</evidence>
<dbReference type="Pfam" id="PF00528">
    <property type="entry name" value="BPD_transp_1"/>
    <property type="match status" value="1"/>
</dbReference>
<dbReference type="Pfam" id="PF12911">
    <property type="entry name" value="OppC_N"/>
    <property type="match status" value="1"/>
</dbReference>
<feature type="transmembrane region" description="Helical" evidence="5">
    <location>
        <begin position="199"/>
        <end position="219"/>
    </location>
</feature>
<dbReference type="Proteomes" id="UP000547674">
    <property type="component" value="Unassembled WGS sequence"/>
</dbReference>
<evidence type="ECO:0000259" key="6">
    <source>
        <dbReference type="PROSITE" id="PS50928"/>
    </source>
</evidence>
<feature type="transmembrane region" description="Helical" evidence="5">
    <location>
        <begin position="35"/>
        <end position="57"/>
    </location>
</feature>
<dbReference type="Gene3D" id="1.10.3720.10">
    <property type="entry name" value="MetI-like"/>
    <property type="match status" value="1"/>
</dbReference>
<evidence type="ECO:0000256" key="3">
    <source>
        <dbReference type="ARBA" id="ARBA00022989"/>
    </source>
</evidence>
<protein>
    <submittedName>
        <fullName evidence="7">ABC transporter permease</fullName>
    </submittedName>
</protein>
<comment type="similarity">
    <text evidence="5">Belongs to the binding-protein-dependent transport system permease family.</text>
</comment>
<feature type="domain" description="ABC transmembrane type-1" evidence="6">
    <location>
        <begin position="164"/>
        <end position="360"/>
    </location>
</feature>
<dbReference type="PANTHER" id="PTHR43839">
    <property type="entry name" value="OPPC IN A BINDING PROTEIN-DEPENDENT TRANSPORT SYSTEM"/>
    <property type="match status" value="1"/>
</dbReference>
<keyword evidence="2 5" id="KW-0812">Transmembrane</keyword>
<dbReference type="InterPro" id="IPR035906">
    <property type="entry name" value="MetI-like_sf"/>
</dbReference>
<name>A0A7Y2E811_UNCEI</name>
<evidence type="ECO:0000256" key="2">
    <source>
        <dbReference type="ARBA" id="ARBA00022692"/>
    </source>
</evidence>
<accession>A0A7Y2E811</accession>
<dbReference type="GO" id="GO:0055085">
    <property type="term" value="P:transmembrane transport"/>
    <property type="evidence" value="ECO:0007669"/>
    <property type="project" value="InterPro"/>
</dbReference>
<feature type="transmembrane region" description="Helical" evidence="5">
    <location>
        <begin position="264"/>
        <end position="284"/>
    </location>
</feature>
<dbReference type="AlphaFoldDB" id="A0A7Y2E811"/>
<dbReference type="CDD" id="cd06261">
    <property type="entry name" value="TM_PBP2"/>
    <property type="match status" value="1"/>
</dbReference>
<evidence type="ECO:0000313" key="7">
    <source>
        <dbReference type="EMBL" id="NNF06047.1"/>
    </source>
</evidence>
<sequence length="376" mass="42189">MAETTVPTNLREDGDQTPVQSPWRLFWKHFRRSQVAVWGGIILVVFYLAVLFAGFLSPYDYETQYRRHNNHPPTKVKIRDRDGNWHRPFVYATEMVDPMRTKYGEVEDDTRYPIKFFVRGADYKLLWLFPTNIHLLGVDEPGHLFVFGTDALGRDIYSRLLHGGRISLSVGLLGILLTYSLGLLVGGIAGYYGGVVDNILMRFSEVLMSIPGLYLILALRAAFPADIRSDLVYLIIIGILALVYWARLARIIRGMVLSLRENEYVTAAEALGVPSMMIIVRHILPNTMSFVIVAATISIPAYILGEVALSFLGAGIQEPIPSWGNMLQQAQKVSVLKQFPWILTPGVFIFLAVLAFNFLGDGLRDALDPKKVQGDS</sequence>
<keyword evidence="4 5" id="KW-0472">Membrane</keyword>
<gene>
    <name evidence="7" type="ORF">HKN21_04750</name>
</gene>
<feature type="transmembrane region" description="Helical" evidence="5">
    <location>
        <begin position="291"/>
        <end position="316"/>
    </location>
</feature>
<dbReference type="PANTHER" id="PTHR43839:SF1">
    <property type="entry name" value="OPPC IN A BINDING PROTEIN-DEPENDENT TRANSPORT SYSTEM"/>
    <property type="match status" value="1"/>
</dbReference>
<dbReference type="EMBL" id="JABDJR010000176">
    <property type="protein sequence ID" value="NNF06047.1"/>
    <property type="molecule type" value="Genomic_DNA"/>
</dbReference>
<reference evidence="7 8" key="1">
    <citation type="submission" date="2020-03" db="EMBL/GenBank/DDBJ databases">
        <title>Metabolic flexibility allows generalist bacteria to become dominant in a frequently disturbed ecosystem.</title>
        <authorList>
            <person name="Chen Y.-J."/>
            <person name="Leung P.M."/>
            <person name="Bay S.K."/>
            <person name="Hugenholtz P."/>
            <person name="Kessler A.J."/>
            <person name="Shelley G."/>
            <person name="Waite D.W."/>
            <person name="Cook P.L."/>
            <person name="Greening C."/>
        </authorList>
    </citation>
    <scope>NUCLEOTIDE SEQUENCE [LARGE SCALE GENOMIC DNA]</scope>
    <source>
        <strain evidence="7">SS_bin_28</strain>
    </source>
</reference>
<feature type="transmembrane region" description="Helical" evidence="5">
    <location>
        <begin position="231"/>
        <end position="252"/>
    </location>
</feature>
<dbReference type="GO" id="GO:0005886">
    <property type="term" value="C:plasma membrane"/>
    <property type="evidence" value="ECO:0007669"/>
    <property type="project" value="UniProtKB-SubCell"/>
</dbReference>
<dbReference type="SUPFAM" id="SSF161098">
    <property type="entry name" value="MetI-like"/>
    <property type="match status" value="1"/>
</dbReference>